<evidence type="ECO:0000256" key="9">
    <source>
        <dbReference type="ARBA" id="ARBA00053367"/>
    </source>
</evidence>
<comment type="domain">
    <text evidence="11">The PAL motif is required for normal active site conformation.</text>
</comment>
<name>A0A9Q0LAR5_ANAIG</name>
<comment type="similarity">
    <text evidence="1 11">Belongs to the peptidase A22A family.</text>
</comment>
<evidence type="ECO:0000313" key="14">
    <source>
        <dbReference type="Proteomes" id="UP001149090"/>
    </source>
</evidence>
<feature type="region of interest" description="Disordered" evidence="12">
    <location>
        <begin position="1"/>
        <end position="55"/>
    </location>
</feature>
<keyword evidence="6 11" id="KW-1133">Transmembrane helix</keyword>
<dbReference type="GO" id="GO:0016485">
    <property type="term" value="P:protein processing"/>
    <property type="evidence" value="ECO:0007669"/>
    <property type="project" value="InterPro"/>
</dbReference>
<dbReference type="PANTHER" id="PTHR10202:SF13">
    <property type="entry name" value="PRESENILIN HOMOLOG"/>
    <property type="match status" value="1"/>
</dbReference>
<feature type="compositionally biased region" description="Basic and acidic residues" evidence="12">
    <location>
        <begin position="346"/>
        <end position="382"/>
    </location>
</feature>
<accession>A0A9Q0LAR5</accession>
<feature type="transmembrane region" description="Helical" evidence="11">
    <location>
        <begin position="165"/>
        <end position="187"/>
    </location>
</feature>
<keyword evidence="5 11" id="KW-0914">Notch signaling pathway</keyword>
<dbReference type="GO" id="GO:0044351">
    <property type="term" value="P:macropinocytosis"/>
    <property type="evidence" value="ECO:0007669"/>
    <property type="project" value="UniProtKB-ARBA"/>
</dbReference>
<feature type="compositionally biased region" description="Basic and acidic residues" evidence="12">
    <location>
        <begin position="312"/>
        <end position="327"/>
    </location>
</feature>
<dbReference type="GO" id="GO:0005789">
    <property type="term" value="C:endoplasmic reticulum membrane"/>
    <property type="evidence" value="ECO:0007669"/>
    <property type="project" value="UniProtKB-SubCell"/>
</dbReference>
<comment type="subcellular location">
    <subcellularLocation>
        <location evidence="11">Endoplasmic reticulum membrane</location>
        <topology evidence="11">Multi-pass membrane protein</topology>
    </subcellularLocation>
    <subcellularLocation>
        <location evidence="11">Golgi apparatus membrane</location>
        <topology evidence="11">Multi-pass membrane protein</topology>
    </subcellularLocation>
</comment>
<dbReference type="EC" id="3.4.23.-" evidence="11"/>
<gene>
    <name evidence="13" type="ORF">M0811_03040</name>
</gene>
<dbReference type="Pfam" id="PF01080">
    <property type="entry name" value="Presenilin"/>
    <property type="match status" value="1"/>
</dbReference>
<evidence type="ECO:0000256" key="3">
    <source>
        <dbReference type="ARBA" id="ARBA00022801"/>
    </source>
</evidence>
<evidence type="ECO:0000256" key="8">
    <source>
        <dbReference type="ARBA" id="ARBA00023136"/>
    </source>
</evidence>
<evidence type="ECO:0000256" key="11">
    <source>
        <dbReference type="RuleBase" id="RU361148"/>
    </source>
</evidence>
<feature type="compositionally biased region" description="Acidic residues" evidence="12">
    <location>
        <begin position="300"/>
        <end position="311"/>
    </location>
</feature>
<comment type="function">
    <text evidence="11">Probable subunit of the gamma-secretase complex, an endoprotease complex that catalyzes the intramembrane cleavage of integral membrane proteins such as Notch receptors.</text>
</comment>
<evidence type="ECO:0000256" key="6">
    <source>
        <dbReference type="ARBA" id="ARBA00022989"/>
    </source>
</evidence>
<evidence type="ECO:0000256" key="2">
    <source>
        <dbReference type="ARBA" id="ARBA00022692"/>
    </source>
</evidence>
<proteinExistence type="inferred from homology"/>
<feature type="transmembrane region" description="Helical" evidence="11">
    <location>
        <begin position="434"/>
        <end position="455"/>
    </location>
</feature>
<keyword evidence="3 11" id="KW-0378">Hydrolase</keyword>
<dbReference type="Gene3D" id="1.10.472.100">
    <property type="entry name" value="Presenilin"/>
    <property type="match status" value="1"/>
</dbReference>
<dbReference type="AlphaFoldDB" id="A0A9Q0LAR5"/>
<protein>
    <recommendedName>
        <fullName evidence="11">Presenilin</fullName>
        <ecNumber evidence="11">3.4.23.-</ecNumber>
    </recommendedName>
</protein>
<keyword evidence="8 11" id="KW-0472">Membrane</keyword>
<evidence type="ECO:0000256" key="4">
    <source>
        <dbReference type="ARBA" id="ARBA00022824"/>
    </source>
</evidence>
<dbReference type="InterPro" id="IPR042524">
    <property type="entry name" value="Presenilin_C"/>
</dbReference>
<dbReference type="SMART" id="SM00730">
    <property type="entry name" value="PSN"/>
    <property type="match status" value="1"/>
</dbReference>
<keyword evidence="11" id="KW-0645">Protease</keyword>
<dbReference type="GO" id="GO:0042500">
    <property type="term" value="F:aspartic endopeptidase activity, intramembrane cleaving"/>
    <property type="evidence" value="ECO:0007669"/>
    <property type="project" value="InterPro"/>
</dbReference>
<dbReference type="GO" id="GO:0007219">
    <property type="term" value="P:Notch signaling pathway"/>
    <property type="evidence" value="ECO:0007669"/>
    <property type="project" value="UniProtKB-KW"/>
</dbReference>
<dbReference type="PRINTS" id="PR01072">
    <property type="entry name" value="PRESENILIN"/>
</dbReference>
<dbReference type="PANTHER" id="PTHR10202">
    <property type="entry name" value="PRESENILIN"/>
    <property type="match status" value="1"/>
</dbReference>
<dbReference type="FunFam" id="1.10.472.100:FF:000003">
    <property type="entry name" value="Presenilin"/>
    <property type="match status" value="1"/>
</dbReference>
<feature type="transmembrane region" description="Helical" evidence="11">
    <location>
        <begin position="199"/>
        <end position="219"/>
    </location>
</feature>
<dbReference type="OMA" id="MYYQDID"/>
<keyword evidence="7 11" id="KW-0333">Golgi apparatus</keyword>
<feature type="transmembrane region" description="Helical" evidence="11">
    <location>
        <begin position="137"/>
        <end position="158"/>
    </location>
</feature>
<evidence type="ECO:0000256" key="5">
    <source>
        <dbReference type="ARBA" id="ARBA00022976"/>
    </source>
</evidence>
<feature type="compositionally biased region" description="Basic and acidic residues" evidence="12">
    <location>
        <begin position="33"/>
        <end position="55"/>
    </location>
</feature>
<keyword evidence="4 11" id="KW-0256">Endoplasmic reticulum</keyword>
<evidence type="ECO:0000313" key="13">
    <source>
        <dbReference type="EMBL" id="KAJ5067850.1"/>
    </source>
</evidence>
<dbReference type="OrthoDB" id="432970at2759"/>
<feature type="transmembrane region" description="Helical" evidence="11">
    <location>
        <begin position="247"/>
        <end position="265"/>
    </location>
</feature>
<dbReference type="InterPro" id="IPR001108">
    <property type="entry name" value="Peptidase_A22A"/>
</dbReference>
<comment type="caution">
    <text evidence="13">The sequence shown here is derived from an EMBL/GenBank/DDBJ whole genome shotgun (WGS) entry which is preliminary data.</text>
</comment>
<keyword evidence="14" id="KW-1185">Reference proteome</keyword>
<evidence type="ECO:0000256" key="7">
    <source>
        <dbReference type="ARBA" id="ARBA00023034"/>
    </source>
</evidence>
<feature type="compositionally biased region" description="Basic and acidic residues" evidence="12">
    <location>
        <begin position="8"/>
        <end position="23"/>
    </location>
</feature>
<organism evidence="13 14">
    <name type="scientific">Anaeramoeba ignava</name>
    <name type="common">Anaerobic marine amoeba</name>
    <dbReference type="NCBI Taxonomy" id="1746090"/>
    <lineage>
        <taxon>Eukaryota</taxon>
        <taxon>Metamonada</taxon>
        <taxon>Anaeramoebidae</taxon>
        <taxon>Anaeramoeba</taxon>
    </lineage>
</organism>
<dbReference type="Proteomes" id="UP001149090">
    <property type="component" value="Unassembled WGS sequence"/>
</dbReference>
<feature type="transmembrane region" description="Helical" evidence="11">
    <location>
        <begin position="87"/>
        <end position="106"/>
    </location>
</feature>
<reference evidence="13" key="1">
    <citation type="submission" date="2022-10" db="EMBL/GenBank/DDBJ databases">
        <title>Novel sulphate-reducing endosymbionts in the free-living metamonad Anaeramoeba.</title>
        <authorList>
            <person name="Jerlstrom-Hultqvist J."/>
            <person name="Cepicka I."/>
            <person name="Gallot-Lavallee L."/>
            <person name="Salas-Leiva D."/>
            <person name="Curtis B.A."/>
            <person name="Zahonova K."/>
            <person name="Pipaliya S."/>
            <person name="Dacks J."/>
            <person name="Roger A.J."/>
        </authorList>
    </citation>
    <scope>NUCLEOTIDE SEQUENCE</scope>
    <source>
        <strain evidence="13">BMAN</strain>
    </source>
</reference>
<keyword evidence="2 11" id="KW-0812">Transmembrane</keyword>
<sequence>MDSLSSQEELKESDIEKPKKETENLNENEIENEIEKENSQEKPEKETEEQKKKKYWDRSKIRRMRQLMKEKRFEVMIQAFTSSLKRILIPVSITMILTVILIKTLYSDQTMNNQFQDVSVYNENSSDSGGKKFAGSLLNALIIVGAIVVMTFLIVLCFKFGCMNLVFAYIIFSTFIMLGIIGAVTFIELLVAENLGMDWLSFVIFMLNFAVVGVTVIFWKGPEIFNKMYLIAVSVLVAKVFASLPEWTAWILLGAIAIWDIFAVLSARGPLKVLIETAQQEDKPIAGLLYNSSLYFENDYDNDDNDNDDENSDKNHESSSDKDHKFVDNPYSTSSDEDNFENDTNQPKKNEEIENKTEDNNETKKEDQDDDLIKIPKEVFPERKKRPETKKPEKVQYQYQYEDEDEGGIKLGLGDFIFYSVLIAKASLNDYSTVFTCFIAILTGLSLTLFFLIVYQKALPALPISISFGIIFYFLTKLVLDPFIEQLGNSSVFA</sequence>
<evidence type="ECO:0000256" key="10">
    <source>
        <dbReference type="ARBA" id="ARBA00066080"/>
    </source>
</evidence>
<comment type="subunit">
    <text evidence="10">Homodimer. Component of the gamma-secretase complex, a complex composed of a presenilin homodimer, nicastrin, aph1 and pen2.</text>
</comment>
<dbReference type="EMBL" id="JAPDFW010000125">
    <property type="protein sequence ID" value="KAJ5067850.1"/>
    <property type="molecule type" value="Genomic_DNA"/>
</dbReference>
<feature type="transmembrane region" description="Helical" evidence="11">
    <location>
        <begin position="461"/>
        <end position="480"/>
    </location>
</feature>
<dbReference type="GO" id="GO:0000139">
    <property type="term" value="C:Golgi membrane"/>
    <property type="evidence" value="ECO:0007669"/>
    <property type="project" value="UniProtKB-SubCell"/>
</dbReference>
<evidence type="ECO:0000256" key="1">
    <source>
        <dbReference type="ARBA" id="ARBA00008604"/>
    </source>
</evidence>
<feature type="region of interest" description="Disordered" evidence="12">
    <location>
        <begin position="300"/>
        <end position="392"/>
    </location>
</feature>
<dbReference type="GO" id="GO:0006509">
    <property type="term" value="P:membrane protein ectodomain proteolysis"/>
    <property type="evidence" value="ECO:0007669"/>
    <property type="project" value="TreeGrafter"/>
</dbReference>
<evidence type="ECO:0000256" key="12">
    <source>
        <dbReference type="SAM" id="MobiDB-lite"/>
    </source>
</evidence>
<dbReference type="InterPro" id="IPR006639">
    <property type="entry name" value="Preselin/SPP"/>
</dbReference>
<comment type="function">
    <text evidence="9">Probable catalytic subunit of the gamma-secretase complex, an endoprotease complex that catalyzes the intramembrane cleavage of integral membrane proteins such as Notch receptors. Requires the other members of the gamma-secretase complex to have a protease activity.</text>
</comment>
<dbReference type="GO" id="GO:0070765">
    <property type="term" value="C:gamma-secretase complex"/>
    <property type="evidence" value="ECO:0007669"/>
    <property type="project" value="UniProtKB-ARBA"/>
</dbReference>